<keyword evidence="8" id="KW-0067">ATP-binding</keyword>
<dbReference type="PANTHER" id="PTHR43297:SF14">
    <property type="entry name" value="ATPASE AAA-TYPE CORE DOMAIN-CONTAINING PROTEIN"/>
    <property type="match status" value="1"/>
</dbReference>
<dbReference type="SUPFAM" id="SSF52540">
    <property type="entry name" value="P-loop containing nucleoside triphosphate hydrolases"/>
    <property type="match status" value="1"/>
</dbReference>
<keyword evidence="6" id="KW-0472">Membrane</keyword>
<dbReference type="EMBL" id="CP009552">
    <property type="protein sequence ID" value="AIY91228.1"/>
    <property type="molecule type" value="Genomic_DNA"/>
</dbReference>
<dbReference type="AlphaFoldDB" id="A0A0A7GHA3"/>
<dbReference type="eggNOG" id="arCOG00181">
    <property type="taxonomic scope" value="Archaea"/>
</dbReference>
<reference evidence="8 9" key="1">
    <citation type="journal article" date="2015" name="Appl. Environ. Microbiol.">
        <title>The Geoglobus acetivorans genome: Fe(III) reduction, acetate utilization, autotrophic growth, and degradation of aromatic compounds in a hyperthermophilic archaeon.</title>
        <authorList>
            <person name="Mardanov A.V."/>
            <person name="Slododkina G.B."/>
            <person name="Slobodkin A.I."/>
            <person name="Beletsky A.V."/>
            <person name="Gavrilov S.N."/>
            <person name="Kublanov I.V."/>
            <person name="Bonch-Osmolovskaya E.A."/>
            <person name="Skryabin K.G."/>
            <person name="Ravin N.V."/>
        </authorList>
    </citation>
    <scope>NUCLEOTIDE SEQUENCE [LARGE SCALE GENOMIC DNA]</scope>
    <source>
        <strain evidence="8 9">SBH6</strain>
    </source>
</reference>
<keyword evidence="3" id="KW-1003">Cell membrane</keyword>
<dbReference type="GO" id="GO:0005524">
    <property type="term" value="F:ATP binding"/>
    <property type="evidence" value="ECO:0007669"/>
    <property type="project" value="UniProtKB-KW"/>
</dbReference>
<sequence length="76" mass="8170">MLLEVNNLRTHFFTTRGVVRGVDGVSFTLEKGNVLGLAGESGCGKSTLGYSLIRLVPPPGKIVGGELNLMVLNWLR</sequence>
<proteinExistence type="predicted"/>
<dbReference type="GO" id="GO:0016020">
    <property type="term" value="C:membrane"/>
    <property type="evidence" value="ECO:0007669"/>
    <property type="project" value="UniProtKB-SubCell"/>
</dbReference>
<accession>A0A0A7GHA3</accession>
<dbReference type="PANTHER" id="PTHR43297">
    <property type="entry name" value="OLIGOPEPTIDE TRANSPORT ATP-BINDING PROTEIN APPD"/>
    <property type="match status" value="1"/>
</dbReference>
<keyword evidence="5" id="KW-1278">Translocase</keyword>
<keyword evidence="8" id="KW-0547">Nucleotide-binding</keyword>
<keyword evidence="2" id="KW-0813">Transport</keyword>
<dbReference type="Gene3D" id="3.40.50.300">
    <property type="entry name" value="P-loop containing nucleotide triphosphate hydrolases"/>
    <property type="match status" value="1"/>
</dbReference>
<dbReference type="Proteomes" id="UP000030624">
    <property type="component" value="Chromosome"/>
</dbReference>
<dbReference type="KEGG" id="gac:GACE_2207"/>
<name>A0A0A7GHA3_GEOAI</name>
<dbReference type="GO" id="GO:0016887">
    <property type="term" value="F:ATP hydrolysis activity"/>
    <property type="evidence" value="ECO:0007669"/>
    <property type="project" value="InterPro"/>
</dbReference>
<evidence type="ECO:0000259" key="7">
    <source>
        <dbReference type="Pfam" id="PF00005"/>
    </source>
</evidence>
<dbReference type="InterPro" id="IPR050388">
    <property type="entry name" value="ABC_Ni/Peptide_Import"/>
</dbReference>
<gene>
    <name evidence="8" type="ORF">GACE_2207</name>
</gene>
<comment type="subcellular location">
    <subcellularLocation>
        <location evidence="1">Membrane</location>
    </subcellularLocation>
</comment>
<protein>
    <submittedName>
        <fullName evidence="8">Oligopeptide transport ATP-binding protein OppD</fullName>
    </submittedName>
</protein>
<evidence type="ECO:0000256" key="4">
    <source>
        <dbReference type="ARBA" id="ARBA00022519"/>
    </source>
</evidence>
<dbReference type="InterPro" id="IPR003439">
    <property type="entry name" value="ABC_transporter-like_ATP-bd"/>
</dbReference>
<organism evidence="8 9">
    <name type="scientific">Geoglobus acetivorans</name>
    <dbReference type="NCBI Taxonomy" id="565033"/>
    <lineage>
        <taxon>Archaea</taxon>
        <taxon>Methanobacteriati</taxon>
        <taxon>Methanobacteriota</taxon>
        <taxon>Archaeoglobi</taxon>
        <taxon>Archaeoglobales</taxon>
        <taxon>Archaeoglobaceae</taxon>
        <taxon>Geoglobus</taxon>
    </lineage>
</organism>
<keyword evidence="4" id="KW-0997">Cell inner membrane</keyword>
<evidence type="ECO:0000256" key="2">
    <source>
        <dbReference type="ARBA" id="ARBA00022448"/>
    </source>
</evidence>
<evidence type="ECO:0000256" key="5">
    <source>
        <dbReference type="ARBA" id="ARBA00022967"/>
    </source>
</evidence>
<evidence type="ECO:0000256" key="3">
    <source>
        <dbReference type="ARBA" id="ARBA00022475"/>
    </source>
</evidence>
<dbReference type="HOGENOM" id="CLU_000604_1_23_2"/>
<feature type="domain" description="ABC transporter" evidence="7">
    <location>
        <begin position="23"/>
        <end position="62"/>
    </location>
</feature>
<evidence type="ECO:0000256" key="1">
    <source>
        <dbReference type="ARBA" id="ARBA00004370"/>
    </source>
</evidence>
<dbReference type="Pfam" id="PF00005">
    <property type="entry name" value="ABC_tran"/>
    <property type="match status" value="1"/>
</dbReference>
<evidence type="ECO:0000256" key="6">
    <source>
        <dbReference type="ARBA" id="ARBA00023136"/>
    </source>
</evidence>
<evidence type="ECO:0000313" key="8">
    <source>
        <dbReference type="EMBL" id="AIY91228.1"/>
    </source>
</evidence>
<evidence type="ECO:0000313" key="9">
    <source>
        <dbReference type="Proteomes" id="UP000030624"/>
    </source>
</evidence>
<dbReference type="InterPro" id="IPR027417">
    <property type="entry name" value="P-loop_NTPase"/>
</dbReference>
<dbReference type="STRING" id="565033.GACE_2207"/>